<evidence type="ECO:0000313" key="1">
    <source>
        <dbReference type="EMBL" id="CUS31335.1"/>
    </source>
</evidence>
<dbReference type="EMBL" id="CZPZ01000001">
    <property type="protein sequence ID" value="CUS31335.1"/>
    <property type="molecule type" value="Genomic_DNA"/>
</dbReference>
<gene>
    <name evidence="1" type="ORF">COMA2_10049</name>
</gene>
<sequence>MWVLLTILIVFASMPERSSHAMSAQELTKSVSILKKKAGSGMVRVIVKVRPSSAQREIESAKANIAKVMRQEGAPVVEPLEGQPLIVMELSADQLDRLIATGLVESIQEDRIDRAF</sequence>
<dbReference type="RefSeq" id="WP_090893577.1">
    <property type="nucleotide sequence ID" value="NZ_CZPZ01000001.1"/>
</dbReference>
<protein>
    <submittedName>
        <fullName evidence="1">Uncharacterized protein</fullName>
    </submittedName>
</protein>
<dbReference type="Proteomes" id="UP000198736">
    <property type="component" value="Unassembled WGS sequence"/>
</dbReference>
<keyword evidence="2" id="KW-1185">Reference proteome</keyword>
<organism evidence="1 2">
    <name type="scientific">Candidatus Nitrospira nitrificans</name>
    <dbReference type="NCBI Taxonomy" id="1742973"/>
    <lineage>
        <taxon>Bacteria</taxon>
        <taxon>Pseudomonadati</taxon>
        <taxon>Nitrospirota</taxon>
        <taxon>Nitrospiria</taxon>
        <taxon>Nitrospirales</taxon>
        <taxon>Nitrospiraceae</taxon>
        <taxon>Nitrospira</taxon>
    </lineage>
</organism>
<reference evidence="2" key="1">
    <citation type="submission" date="2015-10" db="EMBL/GenBank/DDBJ databases">
        <authorList>
            <person name="Luecker S."/>
            <person name="Luecker S."/>
        </authorList>
    </citation>
    <scope>NUCLEOTIDE SEQUENCE [LARGE SCALE GENOMIC DNA]</scope>
</reference>
<name>A0A0S4L1D2_9BACT</name>
<proteinExistence type="predicted"/>
<accession>A0A0S4L1D2</accession>
<dbReference type="AlphaFoldDB" id="A0A0S4L1D2"/>
<evidence type="ECO:0000313" key="2">
    <source>
        <dbReference type="Proteomes" id="UP000198736"/>
    </source>
</evidence>